<evidence type="ECO:0000256" key="1">
    <source>
        <dbReference type="SAM" id="MobiDB-lite"/>
    </source>
</evidence>
<keyword evidence="2" id="KW-0812">Transmembrane</keyword>
<protein>
    <submittedName>
        <fullName evidence="4">PH domain-containing protein</fullName>
    </submittedName>
</protein>
<sequence length="234" mass="26492">MAANDTNPIISTTEVSTRFDGPPTLAEPESANALYPPQGPEPAGTTPEAVDAMASQPSEEAIHGAGIEGEEVVWEARYAMRNFLGRIAFRVLLTVAWLAFAVYAMGYRKDTDLGWLVTAGGVIVGLFWLVLFYRMIQAHYGHYYRLTTRRLFVSSGLMRRRRDMMELLCVKDVFTRQTLIERWLSLGTVVVVSSERDLPVFYVTGVQDPKEVMDLIWHHARSERDHRSVKVDRI</sequence>
<dbReference type="InterPro" id="IPR005182">
    <property type="entry name" value="YdbS-like_PH"/>
</dbReference>
<feature type="region of interest" description="Disordered" evidence="1">
    <location>
        <begin position="1"/>
        <end position="48"/>
    </location>
</feature>
<dbReference type="AlphaFoldDB" id="A0AAU7CGE0"/>
<dbReference type="Pfam" id="PF03703">
    <property type="entry name" value="bPH_2"/>
    <property type="match status" value="1"/>
</dbReference>
<evidence type="ECO:0000259" key="3">
    <source>
        <dbReference type="Pfam" id="PF03703"/>
    </source>
</evidence>
<name>A0AAU7CGE0_9BACT</name>
<dbReference type="PANTHER" id="PTHR37938">
    <property type="entry name" value="BLL0215 PROTEIN"/>
    <property type="match status" value="1"/>
</dbReference>
<feature type="domain" description="YdbS-like PH" evidence="3">
    <location>
        <begin position="144"/>
        <end position="215"/>
    </location>
</feature>
<keyword evidence="2" id="KW-0472">Membrane</keyword>
<dbReference type="EMBL" id="CP155447">
    <property type="protein sequence ID" value="XBH04158.1"/>
    <property type="molecule type" value="Genomic_DNA"/>
</dbReference>
<evidence type="ECO:0000256" key="2">
    <source>
        <dbReference type="SAM" id="Phobius"/>
    </source>
</evidence>
<feature type="transmembrane region" description="Helical" evidence="2">
    <location>
        <begin position="87"/>
        <end position="107"/>
    </location>
</feature>
<evidence type="ECO:0000313" key="4">
    <source>
        <dbReference type="EMBL" id="XBH04158.1"/>
    </source>
</evidence>
<organism evidence="4">
    <name type="scientific">Singulisphaera sp. Ch08</name>
    <dbReference type="NCBI Taxonomy" id="3120278"/>
    <lineage>
        <taxon>Bacteria</taxon>
        <taxon>Pseudomonadati</taxon>
        <taxon>Planctomycetota</taxon>
        <taxon>Planctomycetia</taxon>
        <taxon>Isosphaerales</taxon>
        <taxon>Isosphaeraceae</taxon>
        <taxon>Singulisphaera</taxon>
    </lineage>
</organism>
<keyword evidence="2" id="KW-1133">Transmembrane helix</keyword>
<dbReference type="RefSeq" id="WP_406696908.1">
    <property type="nucleotide sequence ID" value="NZ_CP155447.1"/>
</dbReference>
<feature type="transmembrane region" description="Helical" evidence="2">
    <location>
        <begin position="113"/>
        <end position="136"/>
    </location>
</feature>
<feature type="compositionally biased region" description="Polar residues" evidence="1">
    <location>
        <begin position="1"/>
        <end position="16"/>
    </location>
</feature>
<proteinExistence type="predicted"/>
<reference evidence="4" key="1">
    <citation type="submission" date="2024-05" db="EMBL/GenBank/DDBJ databases">
        <title>Planctomycetes of the genus Singulisphaera possess chitinolytic capabilities.</title>
        <authorList>
            <person name="Ivanova A."/>
        </authorList>
    </citation>
    <scope>NUCLEOTIDE SEQUENCE</scope>
    <source>
        <strain evidence="4">Ch08T</strain>
    </source>
</reference>
<accession>A0AAU7CGE0</accession>
<dbReference type="PANTHER" id="PTHR37938:SF1">
    <property type="entry name" value="BLL0215 PROTEIN"/>
    <property type="match status" value="1"/>
</dbReference>
<gene>
    <name evidence="4" type="ORF">V5E97_38570</name>
</gene>